<accession>A0ABV5AAU2</accession>
<comment type="caution">
    <text evidence="1">The sequence shown here is derived from an EMBL/GenBank/DDBJ whole genome shotgun (WGS) entry which is preliminary data.</text>
</comment>
<evidence type="ECO:0000313" key="2">
    <source>
        <dbReference type="Proteomes" id="UP001579974"/>
    </source>
</evidence>
<dbReference type="Proteomes" id="UP001579974">
    <property type="component" value="Unassembled WGS sequence"/>
</dbReference>
<gene>
    <name evidence="1" type="ORF">KKP3000_002310</name>
</gene>
<proteinExistence type="predicted"/>
<dbReference type="EMBL" id="JBDXSU010000002">
    <property type="protein sequence ID" value="MFB5189303.1"/>
    <property type="molecule type" value="Genomic_DNA"/>
</dbReference>
<protein>
    <submittedName>
        <fullName evidence="1">Uncharacterized protein</fullName>
    </submittedName>
</protein>
<sequence length="90" mass="10453">MALMAITDWNALFNRVTQEYTEEQRGALAKGLCPKCHPTPMPYRIMETVYSEKYETTVHRVKCFNLAGCDWDGYIPATRPETGWDDFFHS</sequence>
<evidence type="ECO:0000313" key="1">
    <source>
        <dbReference type="EMBL" id="MFB5189303.1"/>
    </source>
</evidence>
<organism evidence="1 2">
    <name type="scientific">Alicyclobacillus fastidiosus</name>
    <dbReference type="NCBI Taxonomy" id="392011"/>
    <lineage>
        <taxon>Bacteria</taxon>
        <taxon>Bacillati</taxon>
        <taxon>Bacillota</taxon>
        <taxon>Bacilli</taxon>
        <taxon>Bacillales</taxon>
        <taxon>Alicyclobacillaceae</taxon>
        <taxon>Alicyclobacillus</taxon>
    </lineage>
</organism>
<dbReference type="RefSeq" id="WP_275476804.1">
    <property type="nucleotide sequence ID" value="NZ_CP162940.1"/>
</dbReference>
<name>A0ABV5AAU2_9BACL</name>
<reference evidence="1 2" key="1">
    <citation type="journal article" date="2024" name="Int. J. Mol. Sci.">
        <title>Exploration of Alicyclobacillus spp. Genome in Search of Antibiotic Resistance.</title>
        <authorList>
            <person name="Bucka-Kolendo J."/>
            <person name="Kiousi D.E."/>
            <person name="Dekowska A."/>
            <person name="Mikolajczuk-Szczyrba A."/>
            <person name="Karadedos D.M."/>
            <person name="Michael P."/>
            <person name="Galanis A."/>
            <person name="Sokolowska B."/>
        </authorList>
    </citation>
    <scope>NUCLEOTIDE SEQUENCE [LARGE SCALE GENOMIC DNA]</scope>
    <source>
        <strain evidence="1 2">KKP 3000</strain>
    </source>
</reference>
<keyword evidence="2" id="KW-1185">Reference proteome</keyword>